<dbReference type="OMA" id="PIFIFVE"/>
<organism evidence="6 7">
    <name type="scientific">Tetracentron sinense</name>
    <name type="common">Spur-leaf</name>
    <dbReference type="NCBI Taxonomy" id="13715"/>
    <lineage>
        <taxon>Eukaryota</taxon>
        <taxon>Viridiplantae</taxon>
        <taxon>Streptophyta</taxon>
        <taxon>Embryophyta</taxon>
        <taxon>Tracheophyta</taxon>
        <taxon>Spermatophyta</taxon>
        <taxon>Magnoliopsida</taxon>
        <taxon>Trochodendrales</taxon>
        <taxon>Trochodendraceae</taxon>
        <taxon>Tetracentron</taxon>
    </lineage>
</organism>
<gene>
    <name evidence="6" type="ORF">HHK36_016807</name>
</gene>
<dbReference type="InterPro" id="IPR003406">
    <property type="entry name" value="Glyco_trans_14"/>
</dbReference>
<keyword evidence="7" id="KW-1185">Reference proteome</keyword>
<evidence type="ECO:0000256" key="4">
    <source>
        <dbReference type="ARBA" id="ARBA00023136"/>
    </source>
</evidence>
<evidence type="ECO:0000256" key="5">
    <source>
        <dbReference type="ARBA" id="ARBA00023180"/>
    </source>
</evidence>
<dbReference type="PANTHER" id="PTHR45719">
    <property type="entry name" value="GLYCOSYLTRANSFERASE"/>
    <property type="match status" value="1"/>
</dbReference>
<keyword evidence="2" id="KW-0328">Glycosyltransferase</keyword>
<dbReference type="AlphaFoldDB" id="A0A834Z6I9"/>
<dbReference type="Proteomes" id="UP000655225">
    <property type="component" value="Unassembled WGS sequence"/>
</dbReference>
<protein>
    <submittedName>
        <fullName evidence="6">Uncharacterized protein</fullName>
    </submittedName>
</protein>
<dbReference type="Pfam" id="PF02485">
    <property type="entry name" value="Branch"/>
    <property type="match status" value="1"/>
</dbReference>
<evidence type="ECO:0000256" key="2">
    <source>
        <dbReference type="ARBA" id="ARBA00022676"/>
    </source>
</evidence>
<dbReference type="GO" id="GO:0015020">
    <property type="term" value="F:glucuronosyltransferase activity"/>
    <property type="evidence" value="ECO:0007669"/>
    <property type="project" value="InterPro"/>
</dbReference>
<dbReference type="OrthoDB" id="773653at2759"/>
<evidence type="ECO:0000313" key="6">
    <source>
        <dbReference type="EMBL" id="KAF8397882.1"/>
    </source>
</evidence>
<dbReference type="PANTHER" id="PTHR45719:SF14">
    <property type="entry name" value="BETA-GLUCURONOSYLTRANSFERASE GLCAT14A"/>
    <property type="match status" value="1"/>
</dbReference>
<keyword evidence="4" id="KW-0472">Membrane</keyword>
<dbReference type="EMBL" id="JABCRI010000011">
    <property type="protein sequence ID" value="KAF8397882.1"/>
    <property type="molecule type" value="Genomic_DNA"/>
</dbReference>
<dbReference type="InterPro" id="IPR044610">
    <property type="entry name" value="GLCAT14A/B/C"/>
</dbReference>
<proteinExistence type="predicted"/>
<evidence type="ECO:0000256" key="3">
    <source>
        <dbReference type="ARBA" id="ARBA00022679"/>
    </source>
</evidence>
<dbReference type="GO" id="GO:0016020">
    <property type="term" value="C:membrane"/>
    <property type="evidence" value="ECO:0007669"/>
    <property type="project" value="UniProtKB-SubCell"/>
</dbReference>
<comment type="subcellular location">
    <subcellularLocation>
        <location evidence="1">Membrane</location>
        <topology evidence="1">Single-pass type II membrane protein</topology>
    </subcellularLocation>
</comment>
<evidence type="ECO:0000256" key="1">
    <source>
        <dbReference type="ARBA" id="ARBA00004606"/>
    </source>
</evidence>
<reference evidence="6 7" key="1">
    <citation type="submission" date="2020-04" db="EMBL/GenBank/DDBJ databases">
        <title>Plant Genome Project.</title>
        <authorList>
            <person name="Zhang R.-G."/>
        </authorList>
    </citation>
    <scope>NUCLEOTIDE SEQUENCE [LARGE SCALE GENOMIC DNA]</scope>
    <source>
        <strain evidence="6">YNK0</strain>
        <tissue evidence="6">Leaf</tissue>
    </source>
</reference>
<evidence type="ECO:0000313" key="7">
    <source>
        <dbReference type="Proteomes" id="UP000655225"/>
    </source>
</evidence>
<keyword evidence="5" id="KW-0325">Glycoprotein</keyword>
<comment type="caution">
    <text evidence="6">The sequence shown here is derived from an EMBL/GenBank/DDBJ whole genome shotgun (WGS) entry which is preliminary data.</text>
</comment>
<accession>A0A834Z6I9</accession>
<sequence length="109" mass="12144">MQCHCSPIFIFVEEEVQLIDDAASFGGCGAICSPNEVYHPRNRYLLHLIWDASNDERNQLAFAVWSVLAIQPFSNVDVIGKPDHVTYMGSSNIAAMLHAAYIFLRIDSG</sequence>
<keyword evidence="3" id="KW-0808">Transferase</keyword>
<name>A0A834Z6I9_TETSI</name>